<protein>
    <submittedName>
        <fullName evidence="1">Uncharacterized protein</fullName>
    </submittedName>
</protein>
<proteinExistence type="predicted"/>
<sequence>MNNSSNLIDIKVHAPNLARWVKGEFDSMVEFGFPDDQLYHDAVDTVKMAGGKVKLSDGDTDFYLFSDGTKLKITSSPPIKCEVIE</sequence>
<reference evidence="1" key="1">
    <citation type="journal article" date="2021" name="Proc. Natl. Acad. Sci. U.S.A.">
        <title>A Catalog of Tens of Thousands of Viruses from Human Metagenomes Reveals Hidden Associations with Chronic Diseases.</title>
        <authorList>
            <person name="Tisza M.J."/>
            <person name="Buck C.B."/>
        </authorList>
    </citation>
    <scope>NUCLEOTIDE SEQUENCE</scope>
    <source>
        <strain evidence="1">Ct8mF2</strain>
    </source>
</reference>
<accession>A0A8S5PKK3</accession>
<name>A0A8S5PKK3_9CAUD</name>
<dbReference type="EMBL" id="BK015454">
    <property type="protein sequence ID" value="DAE07727.1"/>
    <property type="molecule type" value="Genomic_DNA"/>
</dbReference>
<organism evidence="1">
    <name type="scientific">Podoviridae sp. ct8mF2</name>
    <dbReference type="NCBI Taxonomy" id="2825224"/>
    <lineage>
        <taxon>Viruses</taxon>
        <taxon>Duplodnaviria</taxon>
        <taxon>Heunggongvirae</taxon>
        <taxon>Uroviricota</taxon>
        <taxon>Caudoviricetes</taxon>
    </lineage>
</organism>
<evidence type="ECO:0000313" key="1">
    <source>
        <dbReference type="EMBL" id="DAE07727.1"/>
    </source>
</evidence>